<comment type="subcellular location">
    <subcellularLocation>
        <location evidence="1">Membrane</location>
        <topology evidence="1">Multi-pass membrane protein</topology>
    </subcellularLocation>
</comment>
<sequence length="316" mass="35607">MFPRIHLIDLTTVAPLLLPFVYLAGGSFYQVFRVVFGTLFPAYYSYKAVKTKNVKEYVKWMMYWIVFAFFTCLETLTDIFLSFWFPFYYELKILVVLWLLSPATRGSSFLYRKFVHPWLTQREEDIDNCIAQAKEQGYSAVLTLGSKGINYATSVIMQTAIKGGGGLMSQLKRSYSSGELISDGGDLNRNIKPMPLHLQDPGYDPHHQAPGPYDHEPRVRAESDAAYKPRGSSASRVVRSTKTRSADVTDYYQDAADEGSVQRRRSPRNQDSASRVLSADDLTSGYSSSGDLDPPYPDLAHPRPPCLGRGRPPRSP</sequence>
<dbReference type="InterPro" id="IPR004345">
    <property type="entry name" value="TB2_DP1_HVA22"/>
</dbReference>
<dbReference type="AlphaFoldDB" id="A0AAW0TBX8"/>
<keyword evidence="1" id="KW-1133">Transmembrane helix</keyword>
<feature type="compositionally biased region" description="Pro residues" evidence="2">
    <location>
        <begin position="294"/>
        <end position="305"/>
    </location>
</feature>
<keyword evidence="1" id="KW-0472">Membrane</keyword>
<evidence type="ECO:0000313" key="4">
    <source>
        <dbReference type="Proteomes" id="UP001487740"/>
    </source>
</evidence>
<comment type="similarity">
    <text evidence="1">Belongs to the DP1 family.</text>
</comment>
<dbReference type="GO" id="GO:0005881">
    <property type="term" value="C:cytoplasmic microtubule"/>
    <property type="evidence" value="ECO:0007669"/>
    <property type="project" value="TreeGrafter"/>
</dbReference>
<evidence type="ECO:0000256" key="1">
    <source>
        <dbReference type="RuleBase" id="RU362006"/>
    </source>
</evidence>
<dbReference type="GO" id="GO:0071782">
    <property type="term" value="C:endoplasmic reticulum tubular network"/>
    <property type="evidence" value="ECO:0007669"/>
    <property type="project" value="TreeGrafter"/>
</dbReference>
<feature type="transmembrane region" description="Helical" evidence="1">
    <location>
        <begin position="61"/>
        <end position="85"/>
    </location>
</feature>
<name>A0AAW0TBX8_SCYPA</name>
<dbReference type="GO" id="GO:0071786">
    <property type="term" value="P:endoplasmic reticulum tubular network organization"/>
    <property type="evidence" value="ECO:0007669"/>
    <property type="project" value="TreeGrafter"/>
</dbReference>
<dbReference type="EMBL" id="JARAKH010000035">
    <property type="protein sequence ID" value="KAK8384197.1"/>
    <property type="molecule type" value="Genomic_DNA"/>
</dbReference>
<gene>
    <name evidence="3" type="ORF">O3P69_009142</name>
</gene>
<comment type="caution">
    <text evidence="3">The sequence shown here is derived from an EMBL/GenBank/DDBJ whole genome shotgun (WGS) entry which is preliminary data.</text>
</comment>
<proteinExistence type="inferred from homology"/>
<dbReference type="PANTHER" id="PTHR12300:SF117">
    <property type="entry name" value="LP05237P-RELATED"/>
    <property type="match status" value="1"/>
</dbReference>
<keyword evidence="1" id="KW-0812">Transmembrane</keyword>
<dbReference type="Pfam" id="PF03134">
    <property type="entry name" value="TB2_DP1_HVA22"/>
    <property type="match status" value="1"/>
</dbReference>
<reference evidence="3 4" key="1">
    <citation type="submission" date="2023-03" db="EMBL/GenBank/DDBJ databases">
        <title>High-quality genome of Scylla paramamosain provides insights in environmental adaptation.</title>
        <authorList>
            <person name="Zhang L."/>
        </authorList>
    </citation>
    <scope>NUCLEOTIDE SEQUENCE [LARGE SCALE GENOMIC DNA]</scope>
    <source>
        <strain evidence="3">LZ_2023a</strain>
        <tissue evidence="3">Muscle</tissue>
    </source>
</reference>
<evidence type="ECO:0000313" key="3">
    <source>
        <dbReference type="EMBL" id="KAK8384197.1"/>
    </source>
</evidence>
<organism evidence="3 4">
    <name type="scientific">Scylla paramamosain</name>
    <name type="common">Mud crab</name>
    <dbReference type="NCBI Taxonomy" id="85552"/>
    <lineage>
        <taxon>Eukaryota</taxon>
        <taxon>Metazoa</taxon>
        <taxon>Ecdysozoa</taxon>
        <taxon>Arthropoda</taxon>
        <taxon>Crustacea</taxon>
        <taxon>Multicrustacea</taxon>
        <taxon>Malacostraca</taxon>
        <taxon>Eumalacostraca</taxon>
        <taxon>Eucarida</taxon>
        <taxon>Decapoda</taxon>
        <taxon>Pleocyemata</taxon>
        <taxon>Brachyura</taxon>
        <taxon>Eubrachyura</taxon>
        <taxon>Portunoidea</taxon>
        <taxon>Portunidae</taxon>
        <taxon>Portuninae</taxon>
        <taxon>Scylla</taxon>
    </lineage>
</organism>
<feature type="transmembrane region" description="Helical" evidence="1">
    <location>
        <begin position="31"/>
        <end position="49"/>
    </location>
</feature>
<dbReference type="GO" id="GO:0008017">
    <property type="term" value="F:microtubule binding"/>
    <property type="evidence" value="ECO:0007669"/>
    <property type="project" value="TreeGrafter"/>
</dbReference>
<feature type="compositionally biased region" description="Basic and acidic residues" evidence="2">
    <location>
        <begin position="203"/>
        <end position="227"/>
    </location>
</feature>
<dbReference type="PANTHER" id="PTHR12300">
    <property type="entry name" value="HVA22-LIKE PROTEINS"/>
    <property type="match status" value="1"/>
</dbReference>
<dbReference type="Proteomes" id="UP001487740">
    <property type="component" value="Unassembled WGS sequence"/>
</dbReference>
<protein>
    <recommendedName>
        <fullName evidence="1">Receptor expression-enhancing protein</fullName>
    </recommendedName>
</protein>
<keyword evidence="4" id="KW-1185">Reference proteome</keyword>
<evidence type="ECO:0000256" key="2">
    <source>
        <dbReference type="SAM" id="MobiDB-lite"/>
    </source>
</evidence>
<accession>A0AAW0TBX8</accession>
<feature type="region of interest" description="Disordered" evidence="2">
    <location>
        <begin position="184"/>
        <end position="316"/>
    </location>
</feature>
<dbReference type="GO" id="GO:0005789">
    <property type="term" value="C:endoplasmic reticulum membrane"/>
    <property type="evidence" value="ECO:0007669"/>
    <property type="project" value="TreeGrafter"/>
</dbReference>